<dbReference type="RefSeq" id="WP_176798549.1">
    <property type="nucleotide sequence ID" value="NZ_CP040798.1"/>
</dbReference>
<sequence length="240" mass="27306">MESLDHSKEDFELDFMESLDPNIIATIRRNANLEAYRVFERDSTVTNEILNATFENFKAETPKEKAAKDFAIKQAKLYLDGMRGNTIITGPPGVGKSHLCYSLARAINEGYHSKEDAKRVLFVSIAEIVTRIQSGWQDKISDFTEDAAVKLLTSVDYLFIDDLGTESAMTSQKREANNWVQTFLFKIFDKRETTIINTNHTGKELAQIYNPKLVSRIGKRSEGNVFTMAGITDKRMKRNF</sequence>
<dbReference type="Gene3D" id="3.40.50.300">
    <property type="entry name" value="P-loop containing nucleotide triphosphate hydrolases"/>
    <property type="match status" value="1"/>
</dbReference>
<dbReference type="SUPFAM" id="SSF52540">
    <property type="entry name" value="P-loop containing nucleoside triphosphate hydrolases"/>
    <property type="match status" value="1"/>
</dbReference>
<evidence type="ECO:0000313" key="2">
    <source>
        <dbReference type="EMBL" id="QLB49649.1"/>
    </source>
</evidence>
<gene>
    <name evidence="2" type="ORF">FDP16_03305</name>
</gene>
<feature type="domain" description="IstB-like ATP-binding" evidence="1">
    <location>
        <begin position="82"/>
        <end position="209"/>
    </location>
</feature>
<organism evidence="2 3">
    <name type="scientific">Streptococcus sanguinis</name>
    <dbReference type="NCBI Taxonomy" id="1305"/>
    <lineage>
        <taxon>Bacteria</taxon>
        <taxon>Bacillati</taxon>
        <taxon>Bacillota</taxon>
        <taxon>Bacilli</taxon>
        <taxon>Lactobacillales</taxon>
        <taxon>Streptococcaceae</taxon>
        <taxon>Streptococcus</taxon>
    </lineage>
</organism>
<dbReference type="InterPro" id="IPR002611">
    <property type="entry name" value="IstB_ATP-bd"/>
</dbReference>
<protein>
    <submittedName>
        <fullName evidence="2">ATP-binding protein</fullName>
    </submittedName>
</protein>
<evidence type="ECO:0000313" key="3">
    <source>
        <dbReference type="Proteomes" id="UP000509535"/>
    </source>
</evidence>
<dbReference type="EMBL" id="CP040798">
    <property type="protein sequence ID" value="QLB49649.1"/>
    <property type="molecule type" value="Genomic_DNA"/>
</dbReference>
<dbReference type="GO" id="GO:0006260">
    <property type="term" value="P:DNA replication"/>
    <property type="evidence" value="ECO:0007669"/>
    <property type="project" value="TreeGrafter"/>
</dbReference>
<dbReference type="PANTHER" id="PTHR30050">
    <property type="entry name" value="CHROMOSOMAL REPLICATION INITIATOR PROTEIN DNAA"/>
    <property type="match status" value="1"/>
</dbReference>
<proteinExistence type="predicted"/>
<reference evidence="2 3" key="1">
    <citation type="submission" date="2019-06" db="EMBL/GenBank/DDBJ databases">
        <title>The organization of the Streptococcus sanguinis genomes.</title>
        <authorList>
            <person name="Wang H.Y."/>
            <person name="Chen Y.Y.M."/>
            <person name="Wu C.H."/>
        </authorList>
    </citation>
    <scope>NUCLEOTIDE SEQUENCE [LARGE SCALE GENOMIC DNA]</scope>
    <source>
        <strain evidence="2 3">CGMH058</strain>
    </source>
</reference>
<evidence type="ECO:0000259" key="1">
    <source>
        <dbReference type="Pfam" id="PF01695"/>
    </source>
</evidence>
<dbReference type="InterPro" id="IPR027417">
    <property type="entry name" value="P-loop_NTPase"/>
</dbReference>
<dbReference type="CDD" id="cd00009">
    <property type="entry name" value="AAA"/>
    <property type="match status" value="1"/>
</dbReference>
<dbReference type="AlphaFoldDB" id="A0A7H8UZ13"/>
<name>A0A7H8UZ13_STRSA</name>
<dbReference type="Proteomes" id="UP000509535">
    <property type="component" value="Chromosome"/>
</dbReference>
<keyword evidence="2" id="KW-0067">ATP-binding</keyword>
<dbReference type="PANTHER" id="PTHR30050:SF4">
    <property type="entry name" value="ATP-BINDING PROTEIN RV3427C IN INSERTION SEQUENCE-RELATED"/>
    <property type="match status" value="1"/>
</dbReference>
<keyword evidence="2" id="KW-0547">Nucleotide-binding</keyword>
<dbReference type="GO" id="GO:0005524">
    <property type="term" value="F:ATP binding"/>
    <property type="evidence" value="ECO:0007669"/>
    <property type="project" value="UniProtKB-KW"/>
</dbReference>
<accession>A0A7H8UZ13</accession>
<dbReference type="Pfam" id="PF01695">
    <property type="entry name" value="IstB_IS21"/>
    <property type="match status" value="1"/>
</dbReference>